<feature type="transmembrane region" description="Helical" evidence="6">
    <location>
        <begin position="341"/>
        <end position="359"/>
    </location>
</feature>
<dbReference type="Pfam" id="PF03739">
    <property type="entry name" value="LptF_LptG"/>
    <property type="match status" value="1"/>
</dbReference>
<evidence type="ECO:0000256" key="4">
    <source>
        <dbReference type="ARBA" id="ARBA00022989"/>
    </source>
</evidence>
<proteinExistence type="predicted"/>
<accession>A0A9X3Z7I3</accession>
<evidence type="ECO:0000259" key="8">
    <source>
        <dbReference type="Pfam" id="PF13579"/>
    </source>
</evidence>
<evidence type="ECO:0000256" key="1">
    <source>
        <dbReference type="ARBA" id="ARBA00004651"/>
    </source>
</evidence>
<dbReference type="GO" id="GO:0043190">
    <property type="term" value="C:ATP-binding cassette (ABC) transporter complex"/>
    <property type="evidence" value="ECO:0007669"/>
    <property type="project" value="TreeGrafter"/>
</dbReference>
<keyword evidence="10" id="KW-1185">Reference proteome</keyword>
<feature type="transmembrane region" description="Helical" evidence="6">
    <location>
        <begin position="12"/>
        <end position="29"/>
    </location>
</feature>
<dbReference type="InterPro" id="IPR028098">
    <property type="entry name" value="Glyco_trans_4-like_N"/>
</dbReference>
<dbReference type="AlphaFoldDB" id="A0A9X3Z7I3"/>
<feature type="domain" description="Glycosyl transferase family 1" evidence="7">
    <location>
        <begin position="623"/>
        <end position="772"/>
    </location>
</feature>
<gene>
    <name evidence="9" type="ORF">NYP16_09540</name>
</gene>
<keyword evidence="3 6" id="KW-0812">Transmembrane</keyword>
<organism evidence="9 10">
    <name type="scientific">Govanella unica</name>
    <dbReference type="NCBI Taxonomy" id="2975056"/>
    <lineage>
        <taxon>Bacteria</taxon>
        <taxon>Pseudomonadati</taxon>
        <taxon>Pseudomonadota</taxon>
        <taxon>Alphaproteobacteria</taxon>
        <taxon>Emcibacterales</taxon>
        <taxon>Govanellaceae</taxon>
        <taxon>Govanella</taxon>
    </lineage>
</organism>
<comment type="subcellular location">
    <subcellularLocation>
        <location evidence="1">Cell membrane</location>
        <topology evidence="1">Multi-pass membrane protein</topology>
    </subcellularLocation>
</comment>
<dbReference type="Gene3D" id="3.40.50.2000">
    <property type="entry name" value="Glycogen Phosphorylase B"/>
    <property type="match status" value="2"/>
</dbReference>
<feature type="transmembrane region" description="Helical" evidence="6">
    <location>
        <begin position="283"/>
        <end position="302"/>
    </location>
</feature>
<evidence type="ECO:0000256" key="3">
    <source>
        <dbReference type="ARBA" id="ARBA00022692"/>
    </source>
</evidence>
<evidence type="ECO:0000256" key="6">
    <source>
        <dbReference type="SAM" id="Phobius"/>
    </source>
</evidence>
<dbReference type="PANTHER" id="PTHR33529:SF6">
    <property type="entry name" value="YJGP_YJGQ FAMILY PERMEASE"/>
    <property type="match status" value="1"/>
</dbReference>
<dbReference type="Proteomes" id="UP001141619">
    <property type="component" value="Unassembled WGS sequence"/>
</dbReference>
<evidence type="ECO:0000256" key="2">
    <source>
        <dbReference type="ARBA" id="ARBA00022475"/>
    </source>
</evidence>
<dbReference type="CDD" id="cd03811">
    <property type="entry name" value="GT4_GT28_WabH-like"/>
    <property type="match status" value="1"/>
</dbReference>
<evidence type="ECO:0000256" key="5">
    <source>
        <dbReference type="ARBA" id="ARBA00023136"/>
    </source>
</evidence>
<keyword evidence="4 6" id="KW-1133">Transmembrane helix</keyword>
<feature type="transmembrane region" description="Helical" evidence="6">
    <location>
        <begin position="102"/>
        <end position="121"/>
    </location>
</feature>
<feature type="transmembrane region" description="Helical" evidence="6">
    <location>
        <begin position="60"/>
        <end position="82"/>
    </location>
</feature>
<dbReference type="SUPFAM" id="SSF53756">
    <property type="entry name" value="UDP-Glycosyltransferase/glycogen phosphorylase"/>
    <property type="match status" value="1"/>
</dbReference>
<evidence type="ECO:0000313" key="10">
    <source>
        <dbReference type="Proteomes" id="UP001141619"/>
    </source>
</evidence>
<dbReference type="InterPro" id="IPR001296">
    <property type="entry name" value="Glyco_trans_1"/>
</dbReference>
<keyword evidence="2" id="KW-1003">Cell membrane</keyword>
<feature type="domain" description="Glycosyltransferase subfamily 4-like N-terminal" evidence="8">
    <location>
        <begin position="439"/>
        <end position="598"/>
    </location>
</feature>
<dbReference type="PANTHER" id="PTHR33529">
    <property type="entry name" value="SLR0882 PROTEIN-RELATED"/>
    <property type="match status" value="1"/>
</dbReference>
<dbReference type="GO" id="GO:0016757">
    <property type="term" value="F:glycosyltransferase activity"/>
    <property type="evidence" value="ECO:0007669"/>
    <property type="project" value="UniProtKB-ARBA"/>
</dbReference>
<dbReference type="Pfam" id="PF13579">
    <property type="entry name" value="Glyco_trans_4_4"/>
    <property type="match status" value="1"/>
</dbReference>
<reference evidence="9" key="1">
    <citation type="submission" date="2022-08" db="EMBL/GenBank/DDBJ databases">
        <authorList>
            <person name="Vandamme P."/>
            <person name="Hettiarachchi A."/>
            <person name="Peeters C."/>
            <person name="Cnockaert M."/>
            <person name="Carlier A."/>
        </authorList>
    </citation>
    <scope>NUCLEOTIDE SEQUENCE</scope>
    <source>
        <strain evidence="9">LMG 31809</strain>
    </source>
</reference>
<dbReference type="EMBL" id="JANWOI010000003">
    <property type="protein sequence ID" value="MDA5194192.1"/>
    <property type="molecule type" value="Genomic_DNA"/>
</dbReference>
<evidence type="ECO:0000313" key="9">
    <source>
        <dbReference type="EMBL" id="MDA5194192.1"/>
    </source>
</evidence>
<name>A0A9X3Z7I3_9PROT</name>
<dbReference type="InterPro" id="IPR005495">
    <property type="entry name" value="LptG/LptF_permease"/>
</dbReference>
<feature type="transmembrane region" description="Helical" evidence="6">
    <location>
        <begin position="35"/>
        <end position="53"/>
    </location>
</feature>
<reference evidence="9" key="2">
    <citation type="journal article" date="2023" name="Syst. Appl. Microbiol.">
        <title>Govania unica gen. nov., sp. nov., a rare biosphere bacterium that represents a novel family in the class Alphaproteobacteria.</title>
        <authorList>
            <person name="Vandamme P."/>
            <person name="Peeters C."/>
            <person name="Hettiarachchi A."/>
            <person name="Cnockaert M."/>
            <person name="Carlier A."/>
        </authorList>
    </citation>
    <scope>NUCLEOTIDE SEQUENCE</scope>
    <source>
        <strain evidence="9">LMG 31809</strain>
    </source>
</reference>
<evidence type="ECO:0000259" key="7">
    <source>
        <dbReference type="Pfam" id="PF00534"/>
    </source>
</evidence>
<feature type="transmembrane region" description="Helical" evidence="6">
    <location>
        <begin position="308"/>
        <end position="329"/>
    </location>
</feature>
<dbReference type="Pfam" id="PF00534">
    <property type="entry name" value="Glycos_transf_1"/>
    <property type="match status" value="1"/>
</dbReference>
<keyword evidence="5 6" id="KW-0472">Membrane</keyword>
<dbReference type="GO" id="GO:0015920">
    <property type="term" value="P:lipopolysaccharide transport"/>
    <property type="evidence" value="ECO:0007669"/>
    <property type="project" value="TreeGrafter"/>
</dbReference>
<comment type="caution">
    <text evidence="9">The sequence shown here is derived from an EMBL/GenBank/DDBJ whole genome shotgun (WGS) entry which is preliminary data.</text>
</comment>
<dbReference type="RefSeq" id="WP_274943896.1">
    <property type="nucleotide sequence ID" value="NZ_JANWOI010000003.1"/>
</dbReference>
<protein>
    <submittedName>
        <fullName evidence="9">LptF/LptG family permease</fullName>
    </submittedName>
</protein>
<sequence length="812" mass="88965">MRFFDRYISRLIAWPLMVTVVIAVMLLLLDNMLRLFQFALALGGPLPIVWKMLMSLIPEYLSLGLVLGLFLSVSLAFRNLALSNELDVIVGTGIPERRLMRIPFIFAALICVINFALVGFVEPRGEKVFELLRRDMSAGLLGITVKAGELTKLSNNLAFRVDEIRNGSDDMRGIFFRRVDDKGEQWVGVSQKGKVVADAQTQGLVLRLSDGTLVRSNPKDKQPATMEFGSLDLDIHSPSHAQFLAPPMKLTQYTLPELWTIGHDPQVDASTQRGALAKFFRRIAQILFCLFIPPLAMALAVPPKRVSSAYGLFVGLIIVVAFMKIADGAEQMAASRSIDPLYAQAIPLLIFAALSGWLFQVTVSRDRGYLVGAIDQSFSAILEGAMRGIMAGRSLFGFGSRSEKRLESRSAMLEKSTIRTKILGEAQHILIIFESFELGGTERIALRLAEAWVEAGRDVTIFAGRADGPLAAMLPQGVKVVLADRHIAEGPLSGVRLALGLNRVLGRLRPDIIFCPGNYYTDTAVVLRLMAGRGCPPIVAKLSNALRRADMPWLVQVGYEVWLRLQKHFIDLYVAMSPALATEAQSVMGLRPDQMVMIKDPALPSQSKLQDTISEDIPNLPAVPYILAVGRLVRQKNFPGLIQSFEKVAAQRAIQLVILGEGDQREVVEAQIEKLGLQDRVTLVGYASNVGGWLRQAELFAMSSTYEGLPAVLIEAMASGVPIVTTQCSAAITELLEDGRLGRIVPVGDMDALADAMIAGLTSAHDPAPLREKAMDYCMDVGSAAYLNAFDVKTHRLPRQPDEIREAAVTYG</sequence>